<dbReference type="RefSeq" id="WP_171165189.1">
    <property type="nucleotide sequence ID" value="NZ_CP053073.1"/>
</dbReference>
<accession>A0A6M4HFG1</accession>
<dbReference type="KEGG" id="upl:DSM104440_03613"/>
<dbReference type="Gene3D" id="3.40.50.1820">
    <property type="entry name" value="alpha/beta hydrolase"/>
    <property type="match status" value="1"/>
</dbReference>
<dbReference type="PANTHER" id="PTHR42103">
    <property type="entry name" value="ALPHA/BETA-HYDROLASES SUPERFAMILY PROTEIN"/>
    <property type="match status" value="1"/>
</dbReference>
<organism evidence="2 3">
    <name type="scientific">Usitatibacter palustris</name>
    <dbReference type="NCBI Taxonomy" id="2732487"/>
    <lineage>
        <taxon>Bacteria</taxon>
        <taxon>Pseudomonadati</taxon>
        <taxon>Pseudomonadota</taxon>
        <taxon>Betaproteobacteria</taxon>
        <taxon>Nitrosomonadales</taxon>
        <taxon>Usitatibacteraceae</taxon>
        <taxon>Usitatibacter</taxon>
    </lineage>
</organism>
<dbReference type="EMBL" id="CP053073">
    <property type="protein sequence ID" value="QJR16777.1"/>
    <property type="molecule type" value="Genomic_DNA"/>
</dbReference>
<reference evidence="2 3" key="1">
    <citation type="submission" date="2020-04" db="EMBL/GenBank/DDBJ databases">
        <title>Usitatibacter rugosus gen. nov., sp. nov. and Usitatibacter palustris sp. nov., novel members of Usitatibacteraceae fam. nov. within the order Nitrosomonadales isolated from soil.</title>
        <authorList>
            <person name="Huber K.J."/>
            <person name="Neumann-Schaal M."/>
            <person name="Geppert A."/>
            <person name="Luckner M."/>
            <person name="Wanner G."/>
            <person name="Overmann J."/>
        </authorList>
    </citation>
    <scope>NUCLEOTIDE SEQUENCE [LARGE SCALE GENOMIC DNA]</scope>
    <source>
        <strain evidence="2 3">Swamp67</strain>
    </source>
</reference>
<sequence>MPQRLTIAGPAGAIEIATDAPANPTAVAVIAHPHPLFGGTMDNKVITTLERAMREAGAATYRFNFRGVGGTEGKHDEGRGETDDMIAVIEHALAAAGSLPLWLAGFSFGGAVAVRVSARVAFAQLVLIAPGFRRFSDAGMGAPIDPNDPQFGAPGVHTNANTFIVHGDLDETVPVTDSFAWGAPREVPVVVIPGAEHFFHRKLHLVRDAVSRMIR</sequence>
<evidence type="ECO:0000259" key="1">
    <source>
        <dbReference type="Pfam" id="PF12146"/>
    </source>
</evidence>
<dbReference type="InterPro" id="IPR029058">
    <property type="entry name" value="AB_hydrolase_fold"/>
</dbReference>
<gene>
    <name evidence="2" type="ORF">DSM104440_03613</name>
</gene>
<dbReference type="Pfam" id="PF12146">
    <property type="entry name" value="Hydrolase_4"/>
    <property type="match status" value="1"/>
</dbReference>
<dbReference type="AlphaFoldDB" id="A0A6M4HFG1"/>
<dbReference type="Proteomes" id="UP000503096">
    <property type="component" value="Chromosome"/>
</dbReference>
<protein>
    <recommendedName>
        <fullName evidence="1">Serine aminopeptidase S33 domain-containing protein</fullName>
    </recommendedName>
</protein>
<name>A0A6M4HFG1_9PROT</name>
<keyword evidence="3" id="KW-1185">Reference proteome</keyword>
<evidence type="ECO:0000313" key="2">
    <source>
        <dbReference type="EMBL" id="QJR16777.1"/>
    </source>
</evidence>
<dbReference type="InParanoid" id="A0A6M4HFG1"/>
<dbReference type="SUPFAM" id="SSF53474">
    <property type="entry name" value="alpha/beta-Hydrolases"/>
    <property type="match status" value="1"/>
</dbReference>
<dbReference type="PANTHER" id="PTHR42103:SF2">
    <property type="entry name" value="AB HYDROLASE-1 DOMAIN-CONTAINING PROTEIN"/>
    <property type="match status" value="1"/>
</dbReference>
<dbReference type="InterPro" id="IPR022742">
    <property type="entry name" value="Hydrolase_4"/>
</dbReference>
<proteinExistence type="predicted"/>
<evidence type="ECO:0000313" key="3">
    <source>
        <dbReference type="Proteomes" id="UP000503096"/>
    </source>
</evidence>
<feature type="domain" description="Serine aminopeptidase S33" evidence="1">
    <location>
        <begin position="46"/>
        <end position="133"/>
    </location>
</feature>